<protein>
    <submittedName>
        <fullName evidence="2">Uncharacterized protein</fullName>
    </submittedName>
</protein>
<dbReference type="EMBL" id="JAHRIM010000337">
    <property type="protein sequence ID" value="MEQ2258197.1"/>
    <property type="molecule type" value="Genomic_DNA"/>
</dbReference>
<evidence type="ECO:0000313" key="2">
    <source>
        <dbReference type="EMBL" id="MEQ2258197.1"/>
    </source>
</evidence>
<feature type="region of interest" description="Disordered" evidence="1">
    <location>
        <begin position="90"/>
        <end position="109"/>
    </location>
</feature>
<comment type="caution">
    <text evidence="2">The sequence shown here is derived from an EMBL/GenBank/DDBJ whole genome shotgun (WGS) entry which is preliminary data.</text>
</comment>
<proteinExistence type="predicted"/>
<keyword evidence="3" id="KW-1185">Reference proteome</keyword>
<evidence type="ECO:0000256" key="1">
    <source>
        <dbReference type="SAM" id="MobiDB-lite"/>
    </source>
</evidence>
<name>A0ABV0VLS6_9TELE</name>
<reference evidence="2 3" key="1">
    <citation type="submission" date="2021-06" db="EMBL/GenBank/DDBJ databases">
        <authorList>
            <person name="Palmer J.M."/>
        </authorList>
    </citation>
    <scope>NUCLEOTIDE SEQUENCE [LARGE SCALE GENOMIC DNA]</scope>
    <source>
        <strain evidence="2 3">XR_2019</strain>
        <tissue evidence="2">Muscle</tissue>
    </source>
</reference>
<gene>
    <name evidence="2" type="ORF">XENORESO_010796</name>
</gene>
<sequence length="109" mass="11909">MIISVMYAHKMETILQLASIVSNVGDNNPALYGKPSIFCITSLLLQGLPHLVRSDSLRFQPIAEWGGWEQAWATVAVVTRCPFFCSLDPGLGKQETDSPVQTQISKTGS</sequence>
<feature type="compositionally biased region" description="Polar residues" evidence="1">
    <location>
        <begin position="97"/>
        <end position="109"/>
    </location>
</feature>
<dbReference type="Proteomes" id="UP001444071">
    <property type="component" value="Unassembled WGS sequence"/>
</dbReference>
<evidence type="ECO:0000313" key="3">
    <source>
        <dbReference type="Proteomes" id="UP001444071"/>
    </source>
</evidence>
<organism evidence="2 3">
    <name type="scientific">Xenotaenia resolanae</name>
    <dbReference type="NCBI Taxonomy" id="208358"/>
    <lineage>
        <taxon>Eukaryota</taxon>
        <taxon>Metazoa</taxon>
        <taxon>Chordata</taxon>
        <taxon>Craniata</taxon>
        <taxon>Vertebrata</taxon>
        <taxon>Euteleostomi</taxon>
        <taxon>Actinopterygii</taxon>
        <taxon>Neopterygii</taxon>
        <taxon>Teleostei</taxon>
        <taxon>Neoteleostei</taxon>
        <taxon>Acanthomorphata</taxon>
        <taxon>Ovalentaria</taxon>
        <taxon>Atherinomorphae</taxon>
        <taxon>Cyprinodontiformes</taxon>
        <taxon>Goodeidae</taxon>
        <taxon>Xenotaenia</taxon>
    </lineage>
</organism>
<accession>A0ABV0VLS6</accession>